<dbReference type="OrthoDB" id="7867040at2"/>
<dbReference type="RefSeq" id="WP_012384374.1">
    <property type="nucleotide sequence ID" value="NC_010581.1"/>
</dbReference>
<dbReference type="EMBL" id="CP001016">
    <property type="protein sequence ID" value="ACB95017.1"/>
    <property type="molecule type" value="Genomic_DNA"/>
</dbReference>
<dbReference type="eggNOG" id="ENOG5032TSZ">
    <property type="taxonomic scope" value="Bacteria"/>
</dbReference>
<accession>B2IK85</accession>
<dbReference type="Proteomes" id="UP000001695">
    <property type="component" value="Chromosome"/>
</dbReference>
<sequence>MASEKTVFIPKRNHAAKTSAEHLLLVQYRYWMTGHATRKTCYWDRAWEVLRGTLETEKAKALFADLHVFTRLLREQAVRDLSWHPSPCQCPCHDESLVLSLIHASQCAEEFTEILAASELLGTHRVDCLVEASRATAKGLKSCGFILQSGEVLPHSPPSQRPVLH</sequence>
<keyword evidence="2" id="KW-1185">Reference proteome</keyword>
<protein>
    <submittedName>
        <fullName evidence="1">Uncharacterized protein</fullName>
    </submittedName>
</protein>
<proteinExistence type="predicted"/>
<evidence type="ECO:0000313" key="2">
    <source>
        <dbReference type="Proteomes" id="UP000001695"/>
    </source>
</evidence>
<organism evidence="1 2">
    <name type="scientific">Beijerinckia indica subsp. indica (strain ATCC 9039 / DSM 1715 / NCIMB 8712)</name>
    <dbReference type="NCBI Taxonomy" id="395963"/>
    <lineage>
        <taxon>Bacteria</taxon>
        <taxon>Pseudomonadati</taxon>
        <taxon>Pseudomonadota</taxon>
        <taxon>Alphaproteobacteria</taxon>
        <taxon>Hyphomicrobiales</taxon>
        <taxon>Beijerinckiaceae</taxon>
        <taxon>Beijerinckia</taxon>
    </lineage>
</organism>
<name>B2IK85_BEII9</name>
<dbReference type="KEGG" id="bid:Bind_1377"/>
<reference evidence="2" key="1">
    <citation type="submission" date="2008-03" db="EMBL/GenBank/DDBJ databases">
        <title>Complete sequence of chromosome of Beijerinckia indica subsp. indica ATCC 9039.</title>
        <authorList>
            <consortium name="US DOE Joint Genome Institute"/>
            <person name="Copeland A."/>
            <person name="Lucas S."/>
            <person name="Lapidus A."/>
            <person name="Glavina del Rio T."/>
            <person name="Dalin E."/>
            <person name="Tice H."/>
            <person name="Bruce D."/>
            <person name="Goodwin L."/>
            <person name="Pitluck S."/>
            <person name="LaButti K."/>
            <person name="Schmutz J."/>
            <person name="Larimer F."/>
            <person name="Land M."/>
            <person name="Hauser L."/>
            <person name="Kyrpides N."/>
            <person name="Mikhailova N."/>
            <person name="Dunfield P.F."/>
            <person name="Dedysh S.N."/>
            <person name="Liesack W."/>
            <person name="Saw J.H."/>
            <person name="Alam M."/>
            <person name="Chen Y."/>
            <person name="Murrell J.C."/>
            <person name="Richardson P."/>
        </authorList>
    </citation>
    <scope>NUCLEOTIDE SEQUENCE [LARGE SCALE GENOMIC DNA]</scope>
    <source>
        <strain evidence="2">ATCC 9039 / DSM 1715 / NCIMB 8712</strain>
    </source>
</reference>
<reference evidence="1 2" key="2">
    <citation type="journal article" date="2010" name="J. Bacteriol.">
        <title>Complete genome sequence of Beijerinckia indica subsp. indica.</title>
        <authorList>
            <person name="Tamas I."/>
            <person name="Dedysh S.N."/>
            <person name="Liesack W."/>
            <person name="Stott M.B."/>
            <person name="Alam M."/>
            <person name="Murrell J.C."/>
            <person name="Dunfield P.F."/>
        </authorList>
    </citation>
    <scope>NUCLEOTIDE SEQUENCE [LARGE SCALE GENOMIC DNA]</scope>
    <source>
        <strain evidence="2">ATCC 9039 / DSM 1715 / NCIMB 8712</strain>
    </source>
</reference>
<evidence type="ECO:0000313" key="1">
    <source>
        <dbReference type="EMBL" id="ACB95017.1"/>
    </source>
</evidence>
<dbReference type="AlphaFoldDB" id="B2IK85"/>
<dbReference type="HOGENOM" id="CLU_108460_1_0_5"/>
<gene>
    <name evidence="1" type="ordered locus">Bind_1377</name>
</gene>